<gene>
    <name evidence="1" type="ORF">M5X19_16745</name>
</gene>
<evidence type="ECO:0000313" key="1">
    <source>
        <dbReference type="EMBL" id="MCY9694543.1"/>
    </source>
</evidence>
<proteinExistence type="predicted"/>
<name>A0ABT4GEC6_9BACL</name>
<dbReference type="Proteomes" id="UP001527099">
    <property type="component" value="Unassembled WGS sequence"/>
</dbReference>
<comment type="caution">
    <text evidence="1">The sequence shown here is derived from an EMBL/GenBank/DDBJ whole genome shotgun (WGS) entry which is preliminary data.</text>
</comment>
<reference evidence="1 2" key="1">
    <citation type="submission" date="2022-05" db="EMBL/GenBank/DDBJ databases">
        <title>Genome Sequencing of Bee-Associated Microbes.</title>
        <authorList>
            <person name="Dunlap C."/>
        </authorList>
    </citation>
    <scope>NUCLEOTIDE SEQUENCE [LARGE SCALE GENOMIC DNA]</scope>
    <source>
        <strain evidence="1 2">NRRL B-14421</strain>
    </source>
</reference>
<dbReference type="RefSeq" id="WP_051253644.1">
    <property type="nucleotide sequence ID" value="NZ_JAMDMW010000001.1"/>
</dbReference>
<dbReference type="Pfam" id="PF24741">
    <property type="entry name" value="AlkZ-rel"/>
    <property type="match status" value="1"/>
</dbReference>
<dbReference type="InterPro" id="IPR056298">
    <property type="entry name" value="AlkZ-rel"/>
</dbReference>
<protein>
    <submittedName>
        <fullName evidence="1">Uncharacterized protein</fullName>
    </submittedName>
</protein>
<sequence>MIILVKVNEVGWKAAAYEDVTKIMKEVGILPLSSFIPDHPSLESITSQEQWHTGLETDPWLWRDRLPGDGIAAYGRFFAKKPMLISAELFPLVKNLLDEPYSVEERYADGELPKSAVELFQAVEENEGIDVKELRSKIGMKAKESKNEFDRALIELQSKTDIVIAGISERLNANGTKNGWNSTCYMTAEHWMELHGIKANTLPTPEAKSQLRALLQERFSAAAGVYLGKVFKL</sequence>
<accession>A0ABT4GEC6</accession>
<keyword evidence="2" id="KW-1185">Reference proteome</keyword>
<evidence type="ECO:0000313" key="2">
    <source>
        <dbReference type="Proteomes" id="UP001527099"/>
    </source>
</evidence>
<dbReference type="EMBL" id="JAMDMX010000049">
    <property type="protein sequence ID" value="MCY9694543.1"/>
    <property type="molecule type" value="Genomic_DNA"/>
</dbReference>
<organism evidence="1 2">
    <name type="scientific">Paenibacillus alginolyticus</name>
    <dbReference type="NCBI Taxonomy" id="59839"/>
    <lineage>
        <taxon>Bacteria</taxon>
        <taxon>Bacillati</taxon>
        <taxon>Bacillota</taxon>
        <taxon>Bacilli</taxon>
        <taxon>Bacillales</taxon>
        <taxon>Paenibacillaceae</taxon>
        <taxon>Paenibacillus</taxon>
    </lineage>
</organism>